<dbReference type="InParanoid" id="A0A401H4U1"/>
<reference evidence="1 2" key="1">
    <citation type="journal article" date="2018" name="Sci. Rep.">
        <title>Genome sequence of the cauliflower mushroom Sparassis crispa (Hanabiratake) and its association with beneficial usage.</title>
        <authorList>
            <person name="Kiyama R."/>
            <person name="Furutani Y."/>
            <person name="Kawaguchi K."/>
            <person name="Nakanishi T."/>
        </authorList>
    </citation>
    <scope>NUCLEOTIDE SEQUENCE [LARGE SCALE GENOMIC DNA]</scope>
</reference>
<protein>
    <submittedName>
        <fullName evidence="1">Uncharacterized protein</fullName>
    </submittedName>
</protein>
<evidence type="ECO:0000313" key="2">
    <source>
        <dbReference type="Proteomes" id="UP000287166"/>
    </source>
</evidence>
<dbReference type="Proteomes" id="UP000287166">
    <property type="component" value="Unassembled WGS sequence"/>
</dbReference>
<proteinExistence type="predicted"/>
<keyword evidence="2" id="KW-1185">Reference proteome</keyword>
<accession>A0A401H4U1</accession>
<evidence type="ECO:0000313" key="1">
    <source>
        <dbReference type="EMBL" id="GBE89370.1"/>
    </source>
</evidence>
<dbReference type="AlphaFoldDB" id="A0A401H4U1"/>
<comment type="caution">
    <text evidence="1">The sequence shown here is derived from an EMBL/GenBank/DDBJ whole genome shotgun (WGS) entry which is preliminary data.</text>
</comment>
<organism evidence="1 2">
    <name type="scientific">Sparassis crispa</name>
    <dbReference type="NCBI Taxonomy" id="139825"/>
    <lineage>
        <taxon>Eukaryota</taxon>
        <taxon>Fungi</taxon>
        <taxon>Dikarya</taxon>
        <taxon>Basidiomycota</taxon>
        <taxon>Agaricomycotina</taxon>
        <taxon>Agaricomycetes</taxon>
        <taxon>Polyporales</taxon>
        <taxon>Sparassidaceae</taxon>
        <taxon>Sparassis</taxon>
    </lineage>
</organism>
<sequence>MSARVILRNTRGNHRFRECGWRSSDHQAPAPSPKKKALLIGINYDTEPRNDAQEFTYRPFTFPSNPHNNGDGFMYSSRENFIPPDVRDAVTGPYQIYDTGRIQPMLPNSTGIVMPASARGWNISTVHKDTCAMGTIPPLMFMPLISRPFTILSMIFRCFPPNSQSPAHL</sequence>
<gene>
    <name evidence="1" type="ORF">SCP_1600310</name>
</gene>
<dbReference type="RefSeq" id="XP_027620283.1">
    <property type="nucleotide sequence ID" value="XM_027764482.1"/>
</dbReference>
<dbReference type="EMBL" id="BFAD01000016">
    <property type="protein sequence ID" value="GBE89370.1"/>
    <property type="molecule type" value="Genomic_DNA"/>
</dbReference>
<name>A0A401H4U1_9APHY</name>
<dbReference type="GeneID" id="38786287"/>